<dbReference type="Pfam" id="PF12311">
    <property type="entry name" value="DUF3632"/>
    <property type="match status" value="1"/>
</dbReference>
<evidence type="ECO:0000313" key="2">
    <source>
        <dbReference type="Proteomes" id="UP000037904"/>
    </source>
</evidence>
<accession>A0A0N0DAN4</accession>
<sequence length="344" mass="38910">MNNLREALLGHSPKGISKHTLLESMSRDEEDVRQAVARGELEELRGMARYNRTWNISNRYCNIGDGIDSLEGSLHSIWHVYYQLSRHASHETAEHDRLVLDIVRLQGLGPLTRPVSGSYGIDIARTTEGTLWNDLPFLVSDMTKFCTDNCATLSGAHRLNFASFLAKLASTRVSNEKMCQIALIIFRSTFEDARDLGTSGESDDEDKKRVIKDLTIAHLLPSASVWIKEAGYNIIQLSDVSWNDCQSLVGHGGPMFVQSDLGKRSSNGFTPWRWMYWLKRLHEIRDQAKDANDNRLEEYATDAIDAMVSNVEERNSEILRAFQNSGEDLHQDQHLSCLKDLIKG</sequence>
<dbReference type="InterPro" id="IPR053204">
    <property type="entry name" value="Oxopyrrolidines_Biosynth-assoc"/>
</dbReference>
<name>A0A0N0DAN4_FUSLA</name>
<gene>
    <name evidence="1" type="ORF">FLAG1_11700</name>
</gene>
<dbReference type="Proteomes" id="UP000037904">
    <property type="component" value="Unassembled WGS sequence"/>
</dbReference>
<keyword evidence="2" id="KW-1185">Reference proteome</keyword>
<dbReference type="InterPro" id="IPR022085">
    <property type="entry name" value="OpdG"/>
</dbReference>
<organism evidence="1 2">
    <name type="scientific">Fusarium langsethiae</name>
    <dbReference type="NCBI Taxonomy" id="179993"/>
    <lineage>
        <taxon>Eukaryota</taxon>
        <taxon>Fungi</taxon>
        <taxon>Dikarya</taxon>
        <taxon>Ascomycota</taxon>
        <taxon>Pezizomycotina</taxon>
        <taxon>Sordariomycetes</taxon>
        <taxon>Hypocreomycetidae</taxon>
        <taxon>Hypocreales</taxon>
        <taxon>Nectriaceae</taxon>
        <taxon>Fusarium</taxon>
    </lineage>
</organism>
<comment type="caution">
    <text evidence="1">The sequence shown here is derived from an EMBL/GenBank/DDBJ whole genome shotgun (WGS) entry which is preliminary data.</text>
</comment>
<dbReference type="AlphaFoldDB" id="A0A0N0DAN4"/>
<dbReference type="PANTHER" id="PTHR38797">
    <property type="entry name" value="NUCLEAR PORE COMPLEX PROTEIN NUP85-RELATED"/>
    <property type="match status" value="1"/>
</dbReference>
<protein>
    <submittedName>
        <fullName evidence="1">Uncharacterized protein</fullName>
    </submittedName>
</protein>
<evidence type="ECO:0000313" key="1">
    <source>
        <dbReference type="EMBL" id="KPA35587.1"/>
    </source>
</evidence>
<dbReference type="PANTHER" id="PTHR38797:SF7">
    <property type="entry name" value="TRANSCRIPTION FACTOR DOMAIN-CONTAINING PROTEIN"/>
    <property type="match status" value="1"/>
</dbReference>
<reference evidence="1 2" key="1">
    <citation type="submission" date="2015-04" db="EMBL/GenBank/DDBJ databases">
        <title>The draft genome sequence of Fusarium langsethiae, a T-2/HT-2 mycotoxin producer.</title>
        <authorList>
            <person name="Lysoe E."/>
            <person name="Divon H.H."/>
            <person name="Terzi V."/>
            <person name="Orru L."/>
            <person name="Lamontanara A."/>
            <person name="Kolseth A.-K."/>
            <person name="Frandsen R.J."/>
            <person name="Nielsen K."/>
            <person name="Thrane U."/>
        </authorList>
    </citation>
    <scope>NUCLEOTIDE SEQUENCE [LARGE SCALE GENOMIC DNA]</scope>
    <source>
        <strain evidence="1 2">Fl201059</strain>
    </source>
</reference>
<proteinExistence type="predicted"/>
<dbReference type="EMBL" id="JXCE01001011">
    <property type="protein sequence ID" value="KPA35587.1"/>
    <property type="molecule type" value="Genomic_DNA"/>
</dbReference>